<proteinExistence type="predicted"/>
<accession>U9USX2</accession>
<organism evidence="1">
    <name type="scientific">Rhizophagus irregularis (strain DAOM 181602 / DAOM 197198 / MUCL 43194)</name>
    <name type="common">Arbuscular mycorrhizal fungus</name>
    <name type="synonym">Glomus intraradices</name>
    <dbReference type="NCBI Taxonomy" id="747089"/>
    <lineage>
        <taxon>Eukaryota</taxon>
        <taxon>Fungi</taxon>
        <taxon>Fungi incertae sedis</taxon>
        <taxon>Mucoromycota</taxon>
        <taxon>Glomeromycotina</taxon>
        <taxon>Glomeromycetes</taxon>
        <taxon>Glomerales</taxon>
        <taxon>Glomeraceae</taxon>
        <taxon>Rhizophagus</taxon>
    </lineage>
</organism>
<dbReference type="HOGENOM" id="CLU_3015440_0_0_1"/>
<sequence length="69" mass="8021">MEEEETLRENSNSNLEGDLLSEYIHPAIDERAKWELKSLFSSSLNAPDYLNEMLNICFQTSNKNLLELE</sequence>
<gene>
    <name evidence="1" type="ORF">GLOINDRAFT_20416</name>
</gene>
<dbReference type="EMBL" id="KI278967">
    <property type="protein sequence ID" value="ESA18701.1"/>
    <property type="molecule type" value="Genomic_DNA"/>
</dbReference>
<protein>
    <submittedName>
        <fullName evidence="1">Uncharacterized protein</fullName>
    </submittedName>
</protein>
<dbReference type="AlphaFoldDB" id="U9USX2"/>
<evidence type="ECO:0000313" key="1">
    <source>
        <dbReference type="EMBL" id="ESA18701.1"/>
    </source>
</evidence>
<reference evidence="1" key="1">
    <citation type="submission" date="2013-07" db="EMBL/GenBank/DDBJ databases">
        <title>The genome of an arbuscular mycorrhizal fungus provides insights into the evolution of the oldest plant symbiosis.</title>
        <authorList>
            <consortium name="DOE Joint Genome Institute"/>
            <person name="Tisserant E."/>
            <person name="Malbreil M."/>
            <person name="Kuo A."/>
            <person name="Kohler A."/>
            <person name="Symeonidi A."/>
            <person name="Balestrini R."/>
            <person name="Charron P."/>
            <person name="Duensing N."/>
            <person name="Frei-dit-Frey N."/>
            <person name="Gianinazzi-Pearson V."/>
            <person name="Gilbert B."/>
            <person name="Handa Y."/>
            <person name="Hijri M."/>
            <person name="Kaul R."/>
            <person name="Kawaguchi M."/>
            <person name="Krajinski F."/>
            <person name="Lammers P."/>
            <person name="Lapierre D."/>
            <person name="Masclaux F.G."/>
            <person name="Murat C."/>
            <person name="Morin E."/>
            <person name="Ndikumana S."/>
            <person name="Pagni M."/>
            <person name="Petitpierre D."/>
            <person name="Requena N."/>
            <person name="Rosikiewicz P."/>
            <person name="Riley R."/>
            <person name="Saito K."/>
            <person name="San Clemente H."/>
            <person name="Shapiro H."/>
            <person name="van Tuinen D."/>
            <person name="Becard G."/>
            <person name="Bonfante P."/>
            <person name="Paszkowski U."/>
            <person name="Shachar-Hill Y."/>
            <person name="Young J.P."/>
            <person name="Sanders I.R."/>
            <person name="Henrissat B."/>
            <person name="Rensing S.A."/>
            <person name="Grigoriev I.V."/>
            <person name="Corradi N."/>
            <person name="Roux C."/>
            <person name="Martin F."/>
        </authorList>
    </citation>
    <scope>NUCLEOTIDE SEQUENCE</scope>
    <source>
        <strain evidence="1">DAOM 197198</strain>
    </source>
</reference>
<name>U9USX2_RHIID</name>